<evidence type="ECO:0000313" key="1">
    <source>
        <dbReference type="EMBL" id="QIB27938.1"/>
    </source>
</evidence>
<protein>
    <submittedName>
        <fullName evidence="1">Uncharacterized protein</fullName>
    </submittedName>
</protein>
<gene>
    <name evidence="1" type="ORF">G3A45_12055</name>
</gene>
<dbReference type="RefSeq" id="WP_163235811.1">
    <property type="nucleotide sequence ID" value="NZ_CP048617.1"/>
</dbReference>
<evidence type="ECO:0000313" key="2">
    <source>
        <dbReference type="Proteomes" id="UP000464452"/>
    </source>
</evidence>
<dbReference type="EMBL" id="CP048617">
    <property type="protein sequence ID" value="QIB27938.1"/>
    <property type="molecule type" value="Genomic_DNA"/>
</dbReference>
<proteinExistence type="predicted"/>
<organism evidence="1 2">
    <name type="scientific">Caloranaerobacter azorensis</name>
    <dbReference type="NCBI Taxonomy" id="116090"/>
    <lineage>
        <taxon>Bacteria</taxon>
        <taxon>Bacillati</taxon>
        <taxon>Bacillota</taxon>
        <taxon>Tissierellia</taxon>
        <taxon>Tissierellales</taxon>
        <taxon>Thermohalobacteraceae</taxon>
        <taxon>Caloranaerobacter</taxon>
    </lineage>
</organism>
<accession>A0A6P1YGV1</accession>
<dbReference type="AlphaFoldDB" id="A0A6P1YGV1"/>
<name>A0A6P1YGV1_9FIRM</name>
<dbReference type="KEGG" id="cazo:G3A45_12055"/>
<reference evidence="1 2" key="1">
    <citation type="submission" date="2020-02" db="EMBL/GenBank/DDBJ databases">
        <title>Thermophilic hydrogen producing bacteria, Caloranaerobacter azorensis.</title>
        <authorList>
            <person name="Baek K."/>
        </authorList>
    </citation>
    <scope>NUCLEOTIDE SEQUENCE [LARGE SCALE GENOMIC DNA]</scope>
    <source>
        <strain evidence="1 2">T3-1</strain>
    </source>
</reference>
<sequence length="138" mass="16479">MGIIRRDAIKKISKNKEAKIAYFKNELFLCRKKIKELKSISVDNLSDFKKIQLERDLQIEMHKREVLKKRLLGLGISEKRGRPKKNDSEKYSTTHKKFTAMLKPENLEYLKKLKSDKKIKNISCFLDELIEKYRFDNE</sequence>
<dbReference type="Proteomes" id="UP000464452">
    <property type="component" value="Chromosome"/>
</dbReference>